<evidence type="ECO:0000313" key="8">
    <source>
        <dbReference type="Proteomes" id="UP000560069"/>
    </source>
</evidence>
<feature type="compositionally biased region" description="Polar residues" evidence="6">
    <location>
        <begin position="147"/>
        <end position="156"/>
    </location>
</feature>
<dbReference type="GO" id="GO:0005829">
    <property type="term" value="C:cytosol"/>
    <property type="evidence" value="ECO:0007669"/>
    <property type="project" value="UniProtKB-SubCell"/>
</dbReference>
<dbReference type="RefSeq" id="WP_179441726.1">
    <property type="nucleotide sequence ID" value="NZ_BAAALK010000002.1"/>
</dbReference>
<dbReference type="NCBIfam" id="TIGR00208">
    <property type="entry name" value="fliS"/>
    <property type="match status" value="1"/>
</dbReference>
<dbReference type="Proteomes" id="UP000560069">
    <property type="component" value="Unassembled WGS sequence"/>
</dbReference>
<keyword evidence="4" id="KW-1005">Bacterial flagellum biogenesis</keyword>
<dbReference type="CDD" id="cd16098">
    <property type="entry name" value="FliS"/>
    <property type="match status" value="1"/>
</dbReference>
<evidence type="ECO:0000256" key="4">
    <source>
        <dbReference type="ARBA" id="ARBA00022795"/>
    </source>
</evidence>
<dbReference type="Pfam" id="PF02561">
    <property type="entry name" value="FliS"/>
    <property type="match status" value="1"/>
</dbReference>
<reference evidence="7 8" key="1">
    <citation type="submission" date="2020-07" db="EMBL/GenBank/DDBJ databases">
        <title>Sequencing the genomes of 1000 actinobacteria strains.</title>
        <authorList>
            <person name="Klenk H.-P."/>
        </authorList>
    </citation>
    <scope>NUCLEOTIDE SEQUENCE [LARGE SCALE GENOMIC DNA]</scope>
    <source>
        <strain evidence="7 8">DSM 15664</strain>
    </source>
</reference>
<feature type="region of interest" description="Disordered" evidence="6">
    <location>
        <begin position="147"/>
        <end position="174"/>
    </location>
</feature>
<sequence>MYDHANRARTQYNREAILSASPARLLTMLYDRLLLDLNRALNAQEQQRWQDASQELVHAQSIIAELTSSLNTEVWSGARDLQALYSFSTGLLITANTRRDPEKTRQAIELLEPLRVTWHEAAQITGAAQSTGAPQFSGPAQFTGASQINSPAQQLRSAPGTGAGARPLGVLGVG</sequence>
<evidence type="ECO:0000256" key="3">
    <source>
        <dbReference type="ARBA" id="ARBA00022490"/>
    </source>
</evidence>
<gene>
    <name evidence="7" type="ORF">HNR11_001421</name>
</gene>
<evidence type="ECO:0000256" key="2">
    <source>
        <dbReference type="ARBA" id="ARBA00008787"/>
    </source>
</evidence>
<dbReference type="InterPro" id="IPR003713">
    <property type="entry name" value="FliS"/>
</dbReference>
<keyword evidence="3" id="KW-0963">Cytoplasm</keyword>
<protein>
    <submittedName>
        <fullName evidence="7">Flagellar protein FliS</fullName>
    </submittedName>
</protein>
<dbReference type="EMBL" id="JACCFQ010000001">
    <property type="protein sequence ID" value="NYJ16887.1"/>
    <property type="molecule type" value="Genomic_DNA"/>
</dbReference>
<evidence type="ECO:0000256" key="1">
    <source>
        <dbReference type="ARBA" id="ARBA00004514"/>
    </source>
</evidence>
<name>A0A7Z0E894_9MICC</name>
<keyword evidence="7" id="KW-0966">Cell projection</keyword>
<dbReference type="AlphaFoldDB" id="A0A7Z0E894"/>
<comment type="subcellular location">
    <subcellularLocation>
        <location evidence="1">Cytoplasm</location>
        <location evidence="1">Cytosol</location>
    </subcellularLocation>
</comment>
<dbReference type="InterPro" id="IPR036584">
    <property type="entry name" value="FliS_sf"/>
</dbReference>
<dbReference type="GO" id="GO:0044780">
    <property type="term" value="P:bacterial-type flagellum assembly"/>
    <property type="evidence" value="ECO:0007669"/>
    <property type="project" value="InterPro"/>
</dbReference>
<proteinExistence type="inferred from homology"/>
<evidence type="ECO:0000313" key="7">
    <source>
        <dbReference type="EMBL" id="NYJ16887.1"/>
    </source>
</evidence>
<dbReference type="GO" id="GO:0071973">
    <property type="term" value="P:bacterial-type flagellum-dependent cell motility"/>
    <property type="evidence" value="ECO:0007669"/>
    <property type="project" value="TreeGrafter"/>
</dbReference>
<dbReference type="PANTHER" id="PTHR34773">
    <property type="entry name" value="FLAGELLAR SECRETION CHAPERONE FLIS"/>
    <property type="match status" value="1"/>
</dbReference>
<dbReference type="Gene3D" id="1.20.120.340">
    <property type="entry name" value="Flagellar protein FliS"/>
    <property type="match status" value="1"/>
</dbReference>
<dbReference type="SUPFAM" id="SSF101116">
    <property type="entry name" value="Flagellar export chaperone FliS"/>
    <property type="match status" value="1"/>
</dbReference>
<evidence type="ECO:0000256" key="5">
    <source>
        <dbReference type="ARBA" id="ARBA00023186"/>
    </source>
</evidence>
<keyword evidence="7" id="KW-0969">Cilium</keyword>
<keyword evidence="7" id="KW-0282">Flagellum</keyword>
<keyword evidence="5" id="KW-0143">Chaperone</keyword>
<keyword evidence="8" id="KW-1185">Reference proteome</keyword>
<accession>A0A7Z0E894</accession>
<organism evidence="7 8">
    <name type="scientific">Nesterenkonia sandarakina</name>
    <dbReference type="NCBI Taxonomy" id="272918"/>
    <lineage>
        <taxon>Bacteria</taxon>
        <taxon>Bacillati</taxon>
        <taxon>Actinomycetota</taxon>
        <taxon>Actinomycetes</taxon>
        <taxon>Micrococcales</taxon>
        <taxon>Micrococcaceae</taxon>
        <taxon>Nesterenkonia</taxon>
    </lineage>
</organism>
<comment type="similarity">
    <text evidence="2">Belongs to the FliS family.</text>
</comment>
<dbReference type="PANTHER" id="PTHR34773:SF1">
    <property type="entry name" value="FLAGELLAR SECRETION CHAPERONE FLIS"/>
    <property type="match status" value="1"/>
</dbReference>
<comment type="caution">
    <text evidence="7">The sequence shown here is derived from an EMBL/GenBank/DDBJ whole genome shotgun (WGS) entry which is preliminary data.</text>
</comment>
<evidence type="ECO:0000256" key="6">
    <source>
        <dbReference type="SAM" id="MobiDB-lite"/>
    </source>
</evidence>